<dbReference type="Gene3D" id="3.40.50.300">
    <property type="entry name" value="P-loop containing nucleotide triphosphate hydrolases"/>
    <property type="match status" value="1"/>
</dbReference>
<dbReference type="InterPro" id="IPR041685">
    <property type="entry name" value="AAA_GajA/Old/RecF-like"/>
</dbReference>
<dbReference type="EMBL" id="AP023092">
    <property type="protein sequence ID" value="BCE31201.1"/>
    <property type="molecule type" value="Genomic_DNA"/>
</dbReference>
<dbReference type="AlphaFoldDB" id="A0A809XZN3"/>
<dbReference type="PANTHER" id="PTHR43581">
    <property type="entry name" value="ATP/GTP PHOSPHATASE"/>
    <property type="match status" value="1"/>
</dbReference>
<dbReference type="PANTHER" id="PTHR43581:SF4">
    <property type="entry name" value="ATP_GTP PHOSPHATASE"/>
    <property type="match status" value="1"/>
</dbReference>
<proteinExistence type="predicted"/>
<name>A0A809XZN3_9BRAD</name>
<dbReference type="InterPro" id="IPR051396">
    <property type="entry name" value="Bact_Antivir_Def_Nuclease"/>
</dbReference>
<feature type="domain" description="Endonuclease GajA/Old nuclease/RecF-like AAA" evidence="1">
    <location>
        <begin position="6"/>
        <end position="377"/>
    </location>
</feature>
<reference evidence="2" key="1">
    <citation type="submission" date="2020-05" db="EMBL/GenBank/DDBJ databases">
        <title>Complete genome sequence of Bradyrhizobium diazoefficiens XF2 isolated from soybean nodule.</title>
        <authorList>
            <person name="Noda R."/>
            <person name="Kakizaki K."/>
            <person name="Minamisawa K."/>
        </authorList>
    </citation>
    <scope>NUCLEOTIDE SEQUENCE</scope>
    <source>
        <strain evidence="2">XF2</strain>
    </source>
</reference>
<gene>
    <name evidence="2" type="ORF">XF2B_49700</name>
</gene>
<sequence>MCGGSMKLTRLKLENFRCFKDEVCIEFDDITAIIGRNDVGKSTVMDALSIFFEDANPDRDDACLSGDRKAVRITCEFDDLPDNIILDADHETTLEAEYLLNDRGRLEVRKTYDGSLANPKLTCVEAVAIHPTAERIADLLQLKKADLVARAETLGIDLSDVNKQANAPIRTAIRNGTGALELDWTYIPLEKEGAKQIWSALARYFPSFALFKSDRASTDQDAEAQDPLKAAIRDALKAVEQDLANIKAHVETEVRRIADATVEKIKEMDSSLAQTLHPIITTKKWDSLFQTSITGDEGIPLNKRGSGVKRLVLLNFFRAKAERAALDSQASSVIYAIEEPETGQHPRNQRMLMSALADLSATAGRQVIVTTHTPMLARALPESSLRFIEAHPDRSRSIAVGGPDTNARIARSLGILPDHSVRLFVGVEGKHDITFLKGMSKVLRREGVDVPDIEALEVSGELIFFPFGGNNLALWTNRLQALNRPELHIYDRDNVPPLRGKYDDFADQVNARPGCLAVTTSKREMENFLHQDAILEAYETEGVNINFGAPFADFDDVPTLVAQAVHAATADAPWPADAPKKCNKKVGQAKTLLNTKAVTKMSQARLAQSDPANEVIGWLKEIGDRVAQAQ</sequence>
<evidence type="ECO:0000259" key="1">
    <source>
        <dbReference type="Pfam" id="PF13175"/>
    </source>
</evidence>
<dbReference type="SUPFAM" id="SSF52540">
    <property type="entry name" value="P-loop containing nucleoside triphosphate hydrolases"/>
    <property type="match status" value="1"/>
</dbReference>
<evidence type="ECO:0000313" key="2">
    <source>
        <dbReference type="EMBL" id="BCE31201.1"/>
    </source>
</evidence>
<protein>
    <recommendedName>
        <fullName evidence="1">Endonuclease GajA/Old nuclease/RecF-like AAA domain-containing protein</fullName>
    </recommendedName>
</protein>
<organism evidence="2">
    <name type="scientific">Bradyrhizobium diazoefficiens</name>
    <dbReference type="NCBI Taxonomy" id="1355477"/>
    <lineage>
        <taxon>Bacteria</taxon>
        <taxon>Pseudomonadati</taxon>
        <taxon>Pseudomonadota</taxon>
        <taxon>Alphaproteobacteria</taxon>
        <taxon>Hyphomicrobiales</taxon>
        <taxon>Nitrobacteraceae</taxon>
        <taxon>Bradyrhizobium</taxon>
    </lineage>
</organism>
<dbReference type="Pfam" id="PF13175">
    <property type="entry name" value="AAA_15"/>
    <property type="match status" value="1"/>
</dbReference>
<accession>A0A809XZN3</accession>
<dbReference type="InterPro" id="IPR027417">
    <property type="entry name" value="P-loop_NTPase"/>
</dbReference>